<organism evidence="2">
    <name type="scientific">Sesamum radiatum</name>
    <name type="common">Black benniseed</name>
    <dbReference type="NCBI Taxonomy" id="300843"/>
    <lineage>
        <taxon>Eukaryota</taxon>
        <taxon>Viridiplantae</taxon>
        <taxon>Streptophyta</taxon>
        <taxon>Embryophyta</taxon>
        <taxon>Tracheophyta</taxon>
        <taxon>Spermatophyta</taxon>
        <taxon>Magnoliopsida</taxon>
        <taxon>eudicotyledons</taxon>
        <taxon>Gunneridae</taxon>
        <taxon>Pentapetalae</taxon>
        <taxon>asterids</taxon>
        <taxon>lamiids</taxon>
        <taxon>Lamiales</taxon>
        <taxon>Pedaliaceae</taxon>
        <taxon>Sesamum</taxon>
    </lineage>
</organism>
<dbReference type="AlphaFoldDB" id="A0AAW2S150"/>
<evidence type="ECO:0000313" key="2">
    <source>
        <dbReference type="EMBL" id="KAL0385837.1"/>
    </source>
</evidence>
<dbReference type="Gene3D" id="3.30.70.270">
    <property type="match status" value="1"/>
</dbReference>
<dbReference type="PANTHER" id="PTHR48475">
    <property type="entry name" value="RIBONUCLEASE H"/>
    <property type="match status" value="1"/>
</dbReference>
<dbReference type="InterPro" id="IPR043502">
    <property type="entry name" value="DNA/RNA_pol_sf"/>
</dbReference>
<gene>
    <name evidence="2" type="ORF">Sradi_2978000</name>
</gene>
<dbReference type="Pfam" id="PF17919">
    <property type="entry name" value="RT_RNaseH_2"/>
    <property type="match status" value="1"/>
</dbReference>
<accession>A0AAW2S150</accession>
<protein>
    <recommendedName>
        <fullName evidence="1">Reverse transcriptase/retrotransposon-derived protein RNase H-like domain-containing protein</fullName>
    </recommendedName>
</protein>
<comment type="caution">
    <text evidence="2">The sequence shown here is derived from an EMBL/GenBank/DDBJ whole genome shotgun (WGS) entry which is preliminary data.</text>
</comment>
<feature type="domain" description="Reverse transcriptase/retrotransposon-derived protein RNase H-like" evidence="1">
    <location>
        <begin position="6"/>
        <end position="97"/>
    </location>
</feature>
<sequence>MKDFKWTDECEQVLKDLKQYLTSPPLLANPKENELLYLYLAALKEVVSPVLAPEEAKVQSLVYYVTKMLQGAERRYMQIEKLPLALVVTARKLRPYF</sequence>
<dbReference type="PANTHER" id="PTHR48475:SF2">
    <property type="entry name" value="RIBONUCLEASE H"/>
    <property type="match status" value="1"/>
</dbReference>
<name>A0AAW2S150_SESRA</name>
<reference evidence="2" key="1">
    <citation type="submission" date="2020-06" db="EMBL/GenBank/DDBJ databases">
        <authorList>
            <person name="Li T."/>
            <person name="Hu X."/>
            <person name="Zhang T."/>
            <person name="Song X."/>
            <person name="Zhang H."/>
            <person name="Dai N."/>
            <person name="Sheng W."/>
            <person name="Hou X."/>
            <person name="Wei L."/>
        </authorList>
    </citation>
    <scope>NUCLEOTIDE SEQUENCE</scope>
    <source>
        <strain evidence="2">G02</strain>
        <tissue evidence="2">Leaf</tissue>
    </source>
</reference>
<reference evidence="2" key="2">
    <citation type="journal article" date="2024" name="Plant">
        <title>Genomic evolution and insights into agronomic trait innovations of Sesamum species.</title>
        <authorList>
            <person name="Miao H."/>
            <person name="Wang L."/>
            <person name="Qu L."/>
            <person name="Liu H."/>
            <person name="Sun Y."/>
            <person name="Le M."/>
            <person name="Wang Q."/>
            <person name="Wei S."/>
            <person name="Zheng Y."/>
            <person name="Lin W."/>
            <person name="Duan Y."/>
            <person name="Cao H."/>
            <person name="Xiong S."/>
            <person name="Wang X."/>
            <person name="Wei L."/>
            <person name="Li C."/>
            <person name="Ma Q."/>
            <person name="Ju M."/>
            <person name="Zhao R."/>
            <person name="Li G."/>
            <person name="Mu C."/>
            <person name="Tian Q."/>
            <person name="Mei H."/>
            <person name="Zhang T."/>
            <person name="Gao T."/>
            <person name="Zhang H."/>
        </authorList>
    </citation>
    <scope>NUCLEOTIDE SEQUENCE</scope>
    <source>
        <strain evidence="2">G02</strain>
    </source>
</reference>
<proteinExistence type="predicted"/>
<dbReference type="InterPro" id="IPR043128">
    <property type="entry name" value="Rev_trsase/Diguanyl_cyclase"/>
</dbReference>
<dbReference type="InterPro" id="IPR041577">
    <property type="entry name" value="RT_RNaseH_2"/>
</dbReference>
<dbReference type="SUPFAM" id="SSF56672">
    <property type="entry name" value="DNA/RNA polymerases"/>
    <property type="match status" value="1"/>
</dbReference>
<dbReference type="EMBL" id="JACGWJ010000012">
    <property type="protein sequence ID" value="KAL0385837.1"/>
    <property type="molecule type" value="Genomic_DNA"/>
</dbReference>
<evidence type="ECO:0000259" key="1">
    <source>
        <dbReference type="Pfam" id="PF17919"/>
    </source>
</evidence>